<accession>A0AAV5VM65</accession>
<sequence length="137" mass="16544">ANFSMYNPHYIEGEREWLRRRENGTKTNVAATLQYTTPKWEPQFVSSSLIPLHDENFPYRIRDNTCLRWEMCRAGYKWKLVEDLFMFHRGIKRFESSAKLESWKIQHINMPKYRRALSLFETRLDGEYKSTRDSCPV</sequence>
<feature type="non-terminal residue" evidence="1">
    <location>
        <position position="137"/>
    </location>
</feature>
<name>A0AAV5VM65_9BILA</name>
<protein>
    <submittedName>
        <fullName evidence="1">Uncharacterized protein</fullName>
    </submittedName>
</protein>
<reference evidence="1" key="1">
    <citation type="submission" date="2023-10" db="EMBL/GenBank/DDBJ databases">
        <title>Genome assembly of Pristionchus species.</title>
        <authorList>
            <person name="Yoshida K."/>
            <person name="Sommer R.J."/>
        </authorList>
    </citation>
    <scope>NUCLEOTIDE SEQUENCE</scope>
    <source>
        <strain evidence="1">RS5133</strain>
    </source>
</reference>
<dbReference type="Pfam" id="PF13896">
    <property type="entry name" value="Glyco_transf_49"/>
    <property type="match status" value="1"/>
</dbReference>
<organism evidence="1 2">
    <name type="scientific">Pristionchus fissidentatus</name>
    <dbReference type="NCBI Taxonomy" id="1538716"/>
    <lineage>
        <taxon>Eukaryota</taxon>
        <taxon>Metazoa</taxon>
        <taxon>Ecdysozoa</taxon>
        <taxon>Nematoda</taxon>
        <taxon>Chromadorea</taxon>
        <taxon>Rhabditida</taxon>
        <taxon>Rhabditina</taxon>
        <taxon>Diplogasteromorpha</taxon>
        <taxon>Diplogasteroidea</taxon>
        <taxon>Neodiplogasteridae</taxon>
        <taxon>Pristionchus</taxon>
    </lineage>
</organism>
<dbReference type="PANTHER" id="PTHR47411">
    <property type="entry name" value="B3GNT1, BETA-1,3-N-ACETYLGUCOSAMINYLTRANSFERASE 1, HOMOLOG"/>
    <property type="match status" value="1"/>
</dbReference>
<dbReference type="AlphaFoldDB" id="A0AAV5VM65"/>
<dbReference type="EMBL" id="BTSY01000003">
    <property type="protein sequence ID" value="GMT19408.1"/>
    <property type="molecule type" value="Genomic_DNA"/>
</dbReference>
<dbReference type="Proteomes" id="UP001432322">
    <property type="component" value="Unassembled WGS sequence"/>
</dbReference>
<evidence type="ECO:0000313" key="1">
    <source>
        <dbReference type="EMBL" id="GMT19408.1"/>
    </source>
</evidence>
<evidence type="ECO:0000313" key="2">
    <source>
        <dbReference type="Proteomes" id="UP001432322"/>
    </source>
</evidence>
<comment type="caution">
    <text evidence="1">The sequence shown here is derived from an EMBL/GenBank/DDBJ whole genome shotgun (WGS) entry which is preliminary data.</text>
</comment>
<feature type="non-terminal residue" evidence="1">
    <location>
        <position position="1"/>
    </location>
</feature>
<keyword evidence="2" id="KW-1185">Reference proteome</keyword>
<gene>
    <name evidence="1" type="ORF">PFISCL1PPCAC_10705</name>
</gene>
<dbReference type="PANTHER" id="PTHR47411:SF3">
    <property type="entry name" value="I-BETA-1,3-N-ACETYLGLUCOSAMINYLTRANSFERASE"/>
    <property type="match status" value="1"/>
</dbReference>
<proteinExistence type="predicted"/>